<evidence type="ECO:0000256" key="1">
    <source>
        <dbReference type="ARBA" id="ARBA00046388"/>
    </source>
</evidence>
<keyword evidence="3" id="KW-1185">Reference proteome</keyword>
<evidence type="ECO:0000313" key="2">
    <source>
        <dbReference type="EMBL" id="CAF2934977.1"/>
    </source>
</evidence>
<dbReference type="GO" id="GO:0003723">
    <property type="term" value="F:RNA binding"/>
    <property type="evidence" value="ECO:0007669"/>
    <property type="project" value="TreeGrafter"/>
</dbReference>
<name>A0A7R8H873_LEPSM</name>
<dbReference type="OrthoDB" id="2436667at2759"/>
<dbReference type="GO" id="GO:0022625">
    <property type="term" value="C:cytosolic large ribosomal subunit"/>
    <property type="evidence" value="ECO:0007669"/>
    <property type="project" value="TreeGrafter"/>
</dbReference>
<dbReference type="GO" id="GO:0000027">
    <property type="term" value="P:ribosomal large subunit assembly"/>
    <property type="evidence" value="ECO:0007669"/>
    <property type="project" value="TreeGrafter"/>
</dbReference>
<dbReference type="EMBL" id="HG994584">
    <property type="protein sequence ID" value="CAF2934977.1"/>
    <property type="molecule type" value="Genomic_DNA"/>
</dbReference>
<accession>A0A7R8H873</accession>
<dbReference type="InterPro" id="IPR008991">
    <property type="entry name" value="Translation_prot_SH3-like_sf"/>
</dbReference>
<protein>
    <submittedName>
        <fullName evidence="2">(salmon louse) hypothetical protein</fullName>
    </submittedName>
</protein>
<dbReference type="AlphaFoldDB" id="A0A7R8H873"/>
<dbReference type="Proteomes" id="UP000675881">
    <property type="component" value="Chromosome 5"/>
</dbReference>
<dbReference type="InterPro" id="IPR000915">
    <property type="entry name" value="60S_ribosomal_eL6"/>
</dbReference>
<proteinExistence type="predicted"/>
<sequence length="173" mass="20048">MYHKKAAYKFLKKIIPKKGITHPWLQTPSRAVSPCDLTTPASLCNIVLWHILLPMLKYSLLLRHYIEASRPTFVEKKVERTKNGSIRMGCVKKLRNDFPTVHRRVHRIAKKPTKLSCRVRSTLTPENTIVIHAGIHKGKRIVILKEFRSGILLICGAFKLNNCPIKRINQRYF</sequence>
<dbReference type="PANTHER" id="PTHR10715">
    <property type="entry name" value="60S RIBOSOMAL PROTEIN L6"/>
    <property type="match status" value="1"/>
</dbReference>
<evidence type="ECO:0000313" key="3">
    <source>
        <dbReference type="Proteomes" id="UP000675881"/>
    </source>
</evidence>
<reference evidence="2" key="1">
    <citation type="submission" date="2021-02" db="EMBL/GenBank/DDBJ databases">
        <authorList>
            <person name="Bekaert M."/>
        </authorList>
    </citation>
    <scope>NUCLEOTIDE SEQUENCE</scope>
    <source>
        <strain evidence="2">IoA-00</strain>
    </source>
</reference>
<dbReference type="SUPFAM" id="SSF50104">
    <property type="entry name" value="Translation proteins SH3-like domain"/>
    <property type="match status" value="1"/>
</dbReference>
<dbReference type="PANTHER" id="PTHR10715:SF0">
    <property type="entry name" value="LARGE RIBOSOMAL SUBUNIT PROTEIN EL6"/>
    <property type="match status" value="1"/>
</dbReference>
<dbReference type="GO" id="GO:0002181">
    <property type="term" value="P:cytoplasmic translation"/>
    <property type="evidence" value="ECO:0007669"/>
    <property type="project" value="TreeGrafter"/>
</dbReference>
<organism evidence="2 3">
    <name type="scientific">Lepeophtheirus salmonis</name>
    <name type="common">Salmon louse</name>
    <name type="synonym">Caligus salmonis</name>
    <dbReference type="NCBI Taxonomy" id="72036"/>
    <lineage>
        <taxon>Eukaryota</taxon>
        <taxon>Metazoa</taxon>
        <taxon>Ecdysozoa</taxon>
        <taxon>Arthropoda</taxon>
        <taxon>Crustacea</taxon>
        <taxon>Multicrustacea</taxon>
        <taxon>Hexanauplia</taxon>
        <taxon>Copepoda</taxon>
        <taxon>Siphonostomatoida</taxon>
        <taxon>Caligidae</taxon>
        <taxon>Lepeophtheirus</taxon>
    </lineage>
</organism>
<comment type="subunit">
    <text evidence="1">Component of the large ribosomal subunit. May bind IPO9 with low affinity.</text>
</comment>
<dbReference type="GO" id="GO:0003735">
    <property type="term" value="F:structural constituent of ribosome"/>
    <property type="evidence" value="ECO:0007669"/>
    <property type="project" value="InterPro"/>
</dbReference>
<gene>
    <name evidence="2" type="ORF">LSAA_10692</name>
</gene>